<organism evidence="1 2">
    <name type="scientific">Thalassiosira oceanica</name>
    <name type="common">Marine diatom</name>
    <dbReference type="NCBI Taxonomy" id="159749"/>
    <lineage>
        <taxon>Eukaryota</taxon>
        <taxon>Sar</taxon>
        <taxon>Stramenopiles</taxon>
        <taxon>Ochrophyta</taxon>
        <taxon>Bacillariophyta</taxon>
        <taxon>Coscinodiscophyceae</taxon>
        <taxon>Thalassiosirophycidae</taxon>
        <taxon>Thalassiosirales</taxon>
        <taxon>Thalassiosiraceae</taxon>
        <taxon>Thalassiosira</taxon>
    </lineage>
</organism>
<protein>
    <submittedName>
        <fullName evidence="1">Uncharacterized protein</fullName>
    </submittedName>
</protein>
<dbReference type="AlphaFoldDB" id="K0RLA8"/>
<dbReference type="EMBL" id="AGNL01038583">
    <property type="protein sequence ID" value="EJK53064.1"/>
    <property type="molecule type" value="Genomic_DNA"/>
</dbReference>
<evidence type="ECO:0000313" key="1">
    <source>
        <dbReference type="EMBL" id="EJK53064.1"/>
    </source>
</evidence>
<dbReference type="Proteomes" id="UP000266841">
    <property type="component" value="Unassembled WGS sequence"/>
</dbReference>
<comment type="caution">
    <text evidence="1">The sequence shown here is derived from an EMBL/GenBank/DDBJ whole genome shotgun (WGS) entry which is preliminary data.</text>
</comment>
<accession>K0RLA8</accession>
<sequence length="23" mass="2625">MSHFRPYGMALWGLGGLFRGKNE</sequence>
<feature type="non-terminal residue" evidence="1">
    <location>
        <position position="1"/>
    </location>
</feature>
<reference evidence="1 2" key="1">
    <citation type="journal article" date="2012" name="Genome Biol.">
        <title>Genome and low-iron response of an oceanic diatom adapted to chronic iron limitation.</title>
        <authorList>
            <person name="Lommer M."/>
            <person name="Specht M."/>
            <person name="Roy A.S."/>
            <person name="Kraemer L."/>
            <person name="Andreson R."/>
            <person name="Gutowska M.A."/>
            <person name="Wolf J."/>
            <person name="Bergner S.V."/>
            <person name="Schilhabel M.B."/>
            <person name="Klostermeier U.C."/>
            <person name="Beiko R.G."/>
            <person name="Rosenstiel P."/>
            <person name="Hippler M."/>
            <person name="Laroche J."/>
        </authorList>
    </citation>
    <scope>NUCLEOTIDE SEQUENCE [LARGE SCALE GENOMIC DNA]</scope>
    <source>
        <strain evidence="1 2">CCMP1005</strain>
    </source>
</reference>
<evidence type="ECO:0000313" key="2">
    <source>
        <dbReference type="Proteomes" id="UP000266841"/>
    </source>
</evidence>
<proteinExistence type="predicted"/>
<name>K0RLA8_THAOC</name>
<gene>
    <name evidence="1" type="ORF">THAOC_27565</name>
</gene>
<keyword evidence="2" id="KW-1185">Reference proteome</keyword>